<dbReference type="Pfam" id="PF20143">
    <property type="entry name" value="NAD_kinase_C"/>
    <property type="match status" value="1"/>
</dbReference>
<protein>
    <recommendedName>
        <fullName evidence="2">NAD(+) kinase</fullName>
        <ecNumber evidence="2">2.7.1.23</ecNumber>
    </recommendedName>
</protein>
<dbReference type="Pfam" id="PF01513">
    <property type="entry name" value="NAD_kinase"/>
    <property type="match status" value="1"/>
</dbReference>
<dbReference type="Proteomes" id="UP001652625">
    <property type="component" value="Chromosome 06"/>
</dbReference>
<proteinExistence type="inferred from homology"/>
<dbReference type="GeneID" id="100207865"/>
<evidence type="ECO:0000313" key="9">
    <source>
        <dbReference type="RefSeq" id="XP_065655856.1"/>
    </source>
</evidence>
<name>A0ABM4C2W5_HYDVU</name>
<evidence type="ECO:0000256" key="3">
    <source>
        <dbReference type="ARBA" id="ARBA00022679"/>
    </source>
</evidence>
<keyword evidence="6" id="KW-0520">NAD</keyword>
<dbReference type="PANTHER" id="PTHR20275:SF0">
    <property type="entry name" value="NAD KINASE"/>
    <property type="match status" value="1"/>
</dbReference>
<evidence type="ECO:0000256" key="5">
    <source>
        <dbReference type="ARBA" id="ARBA00022857"/>
    </source>
</evidence>
<dbReference type="Gene3D" id="3.40.50.10330">
    <property type="entry name" value="Probable inorganic polyphosphate/atp-NAD kinase, domain 1"/>
    <property type="match status" value="1"/>
</dbReference>
<dbReference type="RefSeq" id="XP_065655855.1">
    <property type="nucleotide sequence ID" value="XM_065799783.1"/>
</dbReference>
<organism evidence="7 8">
    <name type="scientific">Hydra vulgaris</name>
    <name type="common">Hydra</name>
    <name type="synonym">Hydra attenuata</name>
    <dbReference type="NCBI Taxonomy" id="6087"/>
    <lineage>
        <taxon>Eukaryota</taxon>
        <taxon>Metazoa</taxon>
        <taxon>Cnidaria</taxon>
        <taxon>Hydrozoa</taxon>
        <taxon>Hydroidolina</taxon>
        <taxon>Anthoathecata</taxon>
        <taxon>Aplanulata</taxon>
        <taxon>Hydridae</taxon>
        <taxon>Hydra</taxon>
    </lineage>
</organism>
<dbReference type="RefSeq" id="XP_065655856.1">
    <property type="nucleotide sequence ID" value="XM_065799784.1"/>
</dbReference>
<reference evidence="8 9" key="1">
    <citation type="submission" date="2025-05" db="UniProtKB">
        <authorList>
            <consortium name="RefSeq"/>
        </authorList>
    </citation>
    <scope>IDENTIFICATION</scope>
</reference>
<dbReference type="Gene3D" id="2.60.200.30">
    <property type="entry name" value="Probable inorganic polyphosphate/atp-NAD kinase, domain 2"/>
    <property type="match status" value="1"/>
</dbReference>
<evidence type="ECO:0000256" key="6">
    <source>
        <dbReference type="ARBA" id="ARBA00023027"/>
    </source>
</evidence>
<dbReference type="GO" id="GO:0016301">
    <property type="term" value="F:kinase activity"/>
    <property type="evidence" value="ECO:0007669"/>
    <property type="project" value="UniProtKB-KW"/>
</dbReference>
<dbReference type="InterPro" id="IPR016064">
    <property type="entry name" value="NAD/diacylglycerol_kinase_sf"/>
</dbReference>
<comment type="similarity">
    <text evidence="1">Belongs to the NAD kinase family.</text>
</comment>
<gene>
    <name evidence="8 9" type="primary">LOC100207865</name>
</gene>
<dbReference type="HAMAP" id="MF_00361">
    <property type="entry name" value="NAD_kinase"/>
    <property type="match status" value="1"/>
</dbReference>
<evidence type="ECO:0000256" key="4">
    <source>
        <dbReference type="ARBA" id="ARBA00022777"/>
    </source>
</evidence>
<dbReference type="InterPro" id="IPR017437">
    <property type="entry name" value="ATP-NAD_kinase_PpnK-typ_C"/>
</dbReference>
<evidence type="ECO:0000313" key="7">
    <source>
        <dbReference type="Proteomes" id="UP001652625"/>
    </source>
</evidence>
<dbReference type="EC" id="2.7.1.23" evidence="2"/>
<evidence type="ECO:0000256" key="2">
    <source>
        <dbReference type="ARBA" id="ARBA00012120"/>
    </source>
</evidence>
<keyword evidence="3" id="KW-0808">Transferase</keyword>
<keyword evidence="4 8" id="KW-0418">Kinase</keyword>
<dbReference type="SUPFAM" id="SSF111331">
    <property type="entry name" value="NAD kinase/diacylglycerol kinase-like"/>
    <property type="match status" value="1"/>
</dbReference>
<sequence length="481" mass="53255">MAYATCNMAFVKSDKNKDVFQDCLEEKKKSKATMAYKESKEKKKIIESAQVEEEESKLCLKKMAEISLSNQVLDIEKKLNSATTLNGHELTTITELNRSSSLYSHSIELVNFKRDVFLLGPQPNNNFGPSALLASVQCTKDVNSFGVIDPSLQCLEWKAKPQNVLLVKRISDNDVSNECKKVIQWLIEEKGMTVIVEDRVLVEDNFLFDDVFSSKYLNKLLPLIGKDGKRESVDLIVCMGGDGTLLHVSSLFQGCCPPVISFHLGSMGFLAPFAIDNFRAALNNVLAADVGLQLRSRLKCQIRKQVSKGSRGNVEGSEIDFEYLVMNEVVIERGSSSVTNVEIYCNGRFITVLFGDGLIISTPTGSTAYSAAAGASMVHPSVPGIVLTPICPHSLSFRPIVLPAGVELKVLVSKGCSKNEPRCSFDGRYSCFLSKMLFLRVTTSVYPVPCISHQDHLVDWFESLAACLHWNKRETKRAHTS</sequence>
<dbReference type="InterPro" id="IPR002504">
    <property type="entry name" value="NADK"/>
</dbReference>
<dbReference type="PANTHER" id="PTHR20275">
    <property type="entry name" value="NAD KINASE"/>
    <property type="match status" value="1"/>
</dbReference>
<evidence type="ECO:0000256" key="1">
    <source>
        <dbReference type="ARBA" id="ARBA00010995"/>
    </source>
</evidence>
<evidence type="ECO:0000313" key="8">
    <source>
        <dbReference type="RefSeq" id="XP_065655855.1"/>
    </source>
</evidence>
<dbReference type="InterPro" id="IPR017438">
    <property type="entry name" value="ATP-NAD_kinase_N"/>
</dbReference>
<keyword evidence="7" id="KW-1185">Reference proteome</keyword>
<accession>A0ABM4C2W5</accession>
<keyword evidence="5" id="KW-0521">NADP</keyword>